<dbReference type="PATRIC" id="fig|1423813.3.peg.13"/>
<feature type="transmembrane region" description="Helical" evidence="1">
    <location>
        <begin position="43"/>
        <end position="64"/>
    </location>
</feature>
<organism evidence="2 3">
    <name type="scientific">Paucilactobacillus vaccinostercus DSM 20634</name>
    <dbReference type="NCBI Taxonomy" id="1423813"/>
    <lineage>
        <taxon>Bacteria</taxon>
        <taxon>Bacillati</taxon>
        <taxon>Bacillota</taxon>
        <taxon>Bacilli</taxon>
        <taxon>Lactobacillales</taxon>
        <taxon>Lactobacillaceae</taxon>
        <taxon>Paucilactobacillus</taxon>
    </lineage>
</organism>
<dbReference type="STRING" id="1423813.FC26_GL000013"/>
<comment type="caution">
    <text evidence="2">The sequence shown here is derived from an EMBL/GenBank/DDBJ whole genome shotgun (WGS) entry which is preliminary data.</text>
</comment>
<dbReference type="EMBL" id="AYYY01000007">
    <property type="protein sequence ID" value="KRM62227.1"/>
    <property type="molecule type" value="Genomic_DNA"/>
</dbReference>
<protein>
    <recommendedName>
        <fullName evidence="4">Membrane associated protein</fullName>
    </recommendedName>
</protein>
<sequence length="582" mass="65261">MNCGTAFIYIGRIYMLYILLLSFIAPILVYLTFIFHSRVTKTFAKYGLGILVAEAIVYCVVIYFELPSRNALSILTVNLMLGIVTTLIMSALTLVINDQGLVVPRLAAAILLIILIVFVAGEWHSNFFIKPVAKSVQSTIKKSSQAPTFKKGVTPVALAPSTIKNRMNKNMSKVPNSQYYHLGEIQAQYYHGKPVYIAPVEFDTIFKYYSAGQATPGYFIIDATSLSAEPKFVKTKLNYTNTSYFNRNAQRIMYRHFPSWLVADNSQPQLEIDENGTPYYVQTMYKPIPLSHRVNYSKLHVVVLNAKTGKAKLYQLKHLPKWIDEGITTEVADSMNQAFGEYQDGWFNFTFFKKGVQQPTKKNVISTFNNKGEVEYFTDFTNPKTEADSALGYSMINARTGKLSYYKTSGIMDSDGAADNANNNYKAQQWTAAMPVIYNISGHPTWVLSILDNTHAFRNYYYINAADQSIHATGDTANEALENYNQALIDGNESSAANTTNSTKKTLTGTVDRAQITTSDNKSLLLFTLKDDSHQTIYTVQSDDYKSSALTQSGDKVSFKVQIENNKAVGYVSNFKNTNFTK</sequence>
<evidence type="ECO:0008006" key="4">
    <source>
        <dbReference type="Google" id="ProtNLM"/>
    </source>
</evidence>
<evidence type="ECO:0000313" key="3">
    <source>
        <dbReference type="Proteomes" id="UP000051733"/>
    </source>
</evidence>
<keyword evidence="1" id="KW-1133">Transmembrane helix</keyword>
<evidence type="ECO:0000256" key="1">
    <source>
        <dbReference type="SAM" id="Phobius"/>
    </source>
</evidence>
<name>A0A0R2AGP4_9LACO</name>
<gene>
    <name evidence="2" type="ORF">FC26_GL000013</name>
</gene>
<feature type="transmembrane region" description="Helical" evidence="1">
    <location>
        <begin position="6"/>
        <end position="31"/>
    </location>
</feature>
<keyword evidence="1" id="KW-0812">Transmembrane</keyword>
<dbReference type="AlphaFoldDB" id="A0A0R2AGP4"/>
<keyword evidence="1" id="KW-0472">Membrane</keyword>
<keyword evidence="3" id="KW-1185">Reference proteome</keyword>
<accession>A0A0R2AGP4</accession>
<proteinExistence type="predicted"/>
<evidence type="ECO:0000313" key="2">
    <source>
        <dbReference type="EMBL" id="KRM62227.1"/>
    </source>
</evidence>
<reference evidence="2 3" key="1">
    <citation type="journal article" date="2015" name="Genome Announc.">
        <title>Expanding the biotechnology potential of lactobacilli through comparative genomics of 213 strains and associated genera.</title>
        <authorList>
            <person name="Sun Z."/>
            <person name="Harris H.M."/>
            <person name="McCann A."/>
            <person name="Guo C."/>
            <person name="Argimon S."/>
            <person name="Zhang W."/>
            <person name="Yang X."/>
            <person name="Jeffery I.B."/>
            <person name="Cooney J.C."/>
            <person name="Kagawa T.F."/>
            <person name="Liu W."/>
            <person name="Song Y."/>
            <person name="Salvetti E."/>
            <person name="Wrobel A."/>
            <person name="Rasinkangas P."/>
            <person name="Parkhill J."/>
            <person name="Rea M.C."/>
            <person name="O'Sullivan O."/>
            <person name="Ritari J."/>
            <person name="Douillard F.P."/>
            <person name="Paul Ross R."/>
            <person name="Yang R."/>
            <person name="Briner A.E."/>
            <person name="Felis G.E."/>
            <person name="de Vos W.M."/>
            <person name="Barrangou R."/>
            <person name="Klaenhammer T.R."/>
            <person name="Caufield P.W."/>
            <person name="Cui Y."/>
            <person name="Zhang H."/>
            <person name="O'Toole P.W."/>
        </authorList>
    </citation>
    <scope>NUCLEOTIDE SEQUENCE [LARGE SCALE GENOMIC DNA]</scope>
    <source>
        <strain evidence="2 3">DSM 20634</strain>
    </source>
</reference>
<feature type="transmembrane region" description="Helical" evidence="1">
    <location>
        <begin position="102"/>
        <end position="121"/>
    </location>
</feature>
<feature type="transmembrane region" description="Helical" evidence="1">
    <location>
        <begin position="70"/>
        <end position="95"/>
    </location>
</feature>
<dbReference type="Proteomes" id="UP000051733">
    <property type="component" value="Unassembled WGS sequence"/>
</dbReference>